<dbReference type="PANTHER" id="PTHR39962:SF1">
    <property type="entry name" value="LPXI FAMILY PROTEIN"/>
    <property type="match status" value="1"/>
</dbReference>
<sequence length="271" mass="30083">MVKNIGLIAGNGRLPFYILKEARKLGLKTIVCALRGEAEPELEKIADSIEWIRVGELGRLVKFFKRENVEKTMMAGKITKTNLFKGEVRPDFDMIKVLAMTKNHSDDTLLGGIAKFLNEKGIELLDSTTYLSEDMLPPEGVLTKRKPNEKEIKDIEYGVFLAKEMGRLDIGQTVVVKNQAILAVEAIEGTDEAIRRGGKLGNGDAIVVKVTKPNQDMRFDVPAVGLTTIDVMIETGAKILVFEAKKTIVLDRAELVKRANENKICLMAKKI</sequence>
<dbReference type="EMBL" id="MHFR01000056">
    <property type="protein sequence ID" value="OGW95897.1"/>
    <property type="molecule type" value="Genomic_DNA"/>
</dbReference>
<evidence type="ECO:0000313" key="4">
    <source>
        <dbReference type="Proteomes" id="UP000178187"/>
    </source>
</evidence>
<dbReference type="Pfam" id="PF06230">
    <property type="entry name" value="LpxI_C"/>
    <property type="match status" value="1"/>
</dbReference>
<feature type="domain" description="LpxI C-terminal" evidence="1">
    <location>
        <begin position="138"/>
        <end position="267"/>
    </location>
</feature>
<evidence type="ECO:0000259" key="1">
    <source>
        <dbReference type="Pfam" id="PF06230"/>
    </source>
</evidence>
<organism evidence="3 4">
    <name type="scientific">Candidatus Danuiimicrobium aquiferis</name>
    <dbReference type="NCBI Taxonomy" id="1801832"/>
    <lineage>
        <taxon>Bacteria</taxon>
        <taxon>Pseudomonadati</taxon>
        <taxon>Candidatus Omnitrophota</taxon>
        <taxon>Candidatus Danuiimicrobium</taxon>
    </lineage>
</organism>
<dbReference type="Proteomes" id="UP000178187">
    <property type="component" value="Unassembled WGS sequence"/>
</dbReference>
<dbReference type="AlphaFoldDB" id="A0A1G1KSJ5"/>
<dbReference type="Gene3D" id="3.40.50.20">
    <property type="match status" value="1"/>
</dbReference>
<feature type="domain" description="LpxI N-terminal" evidence="2">
    <location>
        <begin position="4"/>
        <end position="132"/>
    </location>
</feature>
<dbReference type="Pfam" id="PF17930">
    <property type="entry name" value="LpxI_N"/>
    <property type="match status" value="1"/>
</dbReference>
<dbReference type="PANTHER" id="PTHR39962">
    <property type="entry name" value="BLL4848 PROTEIN"/>
    <property type="match status" value="1"/>
</dbReference>
<dbReference type="InterPro" id="IPR043167">
    <property type="entry name" value="LpxI_C_sf"/>
</dbReference>
<accession>A0A1G1KSJ5</accession>
<evidence type="ECO:0000313" key="3">
    <source>
        <dbReference type="EMBL" id="OGW95897.1"/>
    </source>
</evidence>
<evidence type="ECO:0008006" key="5">
    <source>
        <dbReference type="Google" id="ProtNLM"/>
    </source>
</evidence>
<protein>
    <recommendedName>
        <fullName evidence="5">UDP-2,3-diacylglucosamine pyrophosphatase</fullName>
    </recommendedName>
</protein>
<proteinExistence type="predicted"/>
<dbReference type="InterPro" id="IPR041255">
    <property type="entry name" value="LpxI_N"/>
</dbReference>
<dbReference type="InterPro" id="IPR010415">
    <property type="entry name" value="LpxI_C"/>
</dbReference>
<gene>
    <name evidence="3" type="ORF">A3G33_03760</name>
</gene>
<comment type="caution">
    <text evidence="3">The sequence shown here is derived from an EMBL/GenBank/DDBJ whole genome shotgun (WGS) entry which is preliminary data.</text>
</comment>
<evidence type="ECO:0000259" key="2">
    <source>
        <dbReference type="Pfam" id="PF17930"/>
    </source>
</evidence>
<reference evidence="3 4" key="1">
    <citation type="journal article" date="2016" name="Nat. Commun.">
        <title>Thousands of microbial genomes shed light on interconnected biogeochemical processes in an aquifer system.</title>
        <authorList>
            <person name="Anantharaman K."/>
            <person name="Brown C.T."/>
            <person name="Hug L.A."/>
            <person name="Sharon I."/>
            <person name="Castelle C.J."/>
            <person name="Probst A.J."/>
            <person name="Thomas B.C."/>
            <person name="Singh A."/>
            <person name="Wilkins M.J."/>
            <person name="Karaoz U."/>
            <person name="Brodie E.L."/>
            <person name="Williams K.H."/>
            <person name="Hubbard S.S."/>
            <person name="Banfield J.F."/>
        </authorList>
    </citation>
    <scope>NUCLEOTIDE SEQUENCE [LARGE SCALE GENOMIC DNA]</scope>
</reference>
<dbReference type="Gene3D" id="3.40.140.80">
    <property type="match status" value="1"/>
</dbReference>
<dbReference type="InterPro" id="IPR053174">
    <property type="entry name" value="LpxI"/>
</dbReference>
<name>A0A1G1KSJ5_9BACT</name>